<dbReference type="HOGENOM" id="CLU_2835243_0_0_1"/>
<accession>J3LYW9</accession>
<dbReference type="EnsemblPlants" id="OB04G23440.1">
    <property type="protein sequence ID" value="OB04G23440.1"/>
    <property type="gene ID" value="OB04G23440"/>
</dbReference>
<organism evidence="1">
    <name type="scientific">Oryza brachyantha</name>
    <name type="common">malo sina</name>
    <dbReference type="NCBI Taxonomy" id="4533"/>
    <lineage>
        <taxon>Eukaryota</taxon>
        <taxon>Viridiplantae</taxon>
        <taxon>Streptophyta</taxon>
        <taxon>Embryophyta</taxon>
        <taxon>Tracheophyta</taxon>
        <taxon>Spermatophyta</taxon>
        <taxon>Magnoliopsida</taxon>
        <taxon>Liliopsida</taxon>
        <taxon>Poales</taxon>
        <taxon>Poaceae</taxon>
        <taxon>BOP clade</taxon>
        <taxon>Oryzoideae</taxon>
        <taxon>Oryzeae</taxon>
        <taxon>Oryzinae</taxon>
        <taxon>Oryza</taxon>
    </lineage>
</organism>
<dbReference type="AlphaFoldDB" id="J3LYW9"/>
<dbReference type="Proteomes" id="UP000006038">
    <property type="component" value="Chromosome 4"/>
</dbReference>
<proteinExistence type="predicted"/>
<dbReference type="Gramene" id="OB04G23440.1">
    <property type="protein sequence ID" value="OB04G23440.1"/>
    <property type="gene ID" value="OB04G23440"/>
</dbReference>
<sequence length="66" mass="7617">MICGGHKTEMRIFGFVWSDCRLDLPPVSVVVQKWRSEWMNHKIFFYAGLLDVCLGKDLRCLNVLSG</sequence>
<evidence type="ECO:0000313" key="2">
    <source>
        <dbReference type="Proteomes" id="UP000006038"/>
    </source>
</evidence>
<keyword evidence="2" id="KW-1185">Reference proteome</keyword>
<reference evidence="1" key="2">
    <citation type="submission" date="2013-04" db="UniProtKB">
        <authorList>
            <consortium name="EnsemblPlants"/>
        </authorList>
    </citation>
    <scope>IDENTIFICATION</scope>
</reference>
<reference evidence="1" key="1">
    <citation type="journal article" date="2013" name="Nat. Commun.">
        <title>Whole-genome sequencing of Oryza brachyantha reveals mechanisms underlying Oryza genome evolution.</title>
        <authorList>
            <person name="Chen J."/>
            <person name="Huang Q."/>
            <person name="Gao D."/>
            <person name="Wang J."/>
            <person name="Lang Y."/>
            <person name="Liu T."/>
            <person name="Li B."/>
            <person name="Bai Z."/>
            <person name="Luis Goicoechea J."/>
            <person name="Liang C."/>
            <person name="Chen C."/>
            <person name="Zhang W."/>
            <person name="Sun S."/>
            <person name="Liao Y."/>
            <person name="Zhang X."/>
            <person name="Yang L."/>
            <person name="Song C."/>
            <person name="Wang M."/>
            <person name="Shi J."/>
            <person name="Liu G."/>
            <person name="Liu J."/>
            <person name="Zhou H."/>
            <person name="Zhou W."/>
            <person name="Yu Q."/>
            <person name="An N."/>
            <person name="Chen Y."/>
            <person name="Cai Q."/>
            <person name="Wang B."/>
            <person name="Liu B."/>
            <person name="Min J."/>
            <person name="Huang Y."/>
            <person name="Wu H."/>
            <person name="Li Z."/>
            <person name="Zhang Y."/>
            <person name="Yin Y."/>
            <person name="Song W."/>
            <person name="Jiang J."/>
            <person name="Jackson S.A."/>
            <person name="Wing R.A."/>
            <person name="Wang J."/>
            <person name="Chen M."/>
        </authorList>
    </citation>
    <scope>NUCLEOTIDE SEQUENCE [LARGE SCALE GENOMIC DNA]</scope>
    <source>
        <strain evidence="1">cv. IRGC 101232</strain>
    </source>
</reference>
<evidence type="ECO:0000313" key="1">
    <source>
        <dbReference type="EnsemblPlants" id="OB04G23440.1"/>
    </source>
</evidence>
<protein>
    <submittedName>
        <fullName evidence="1">Uncharacterized protein</fullName>
    </submittedName>
</protein>
<name>J3LYW9_ORYBR</name>